<feature type="domain" description="Protein kinase" evidence="18">
    <location>
        <begin position="132"/>
        <end position="398"/>
    </location>
</feature>
<dbReference type="PANTHER" id="PTHR24346:SF94">
    <property type="entry name" value="NON-SPECIFIC SERINE_THREONINE PROTEIN KINASE"/>
    <property type="match status" value="1"/>
</dbReference>
<dbReference type="FunFam" id="3.30.200.20:FF:000235">
    <property type="entry name" value="serine/threonine-protein kinase STK11"/>
    <property type="match status" value="1"/>
</dbReference>
<dbReference type="Gene3D" id="1.10.510.10">
    <property type="entry name" value="Transferase(Phosphotransferase) domain 1"/>
    <property type="match status" value="1"/>
</dbReference>
<dbReference type="PROSITE" id="PS50011">
    <property type="entry name" value="PROTEIN_KINASE_DOM"/>
    <property type="match status" value="1"/>
</dbReference>
<keyword evidence="12" id="KW-0464">Manganese</keyword>
<dbReference type="PANTHER" id="PTHR24346">
    <property type="entry name" value="MAP/MICROTUBULE AFFINITY-REGULATING KINASE"/>
    <property type="match status" value="1"/>
</dbReference>
<feature type="transmembrane region" description="Helical" evidence="17">
    <location>
        <begin position="626"/>
        <end position="646"/>
    </location>
</feature>
<proteinExistence type="inferred from homology"/>
<evidence type="ECO:0000256" key="12">
    <source>
        <dbReference type="ARBA" id="ARBA00023211"/>
    </source>
</evidence>
<evidence type="ECO:0000313" key="20">
    <source>
        <dbReference type="Proteomes" id="UP000580250"/>
    </source>
</evidence>
<keyword evidence="17" id="KW-1133">Transmembrane helix</keyword>
<evidence type="ECO:0000256" key="10">
    <source>
        <dbReference type="ARBA" id="ARBA00022840"/>
    </source>
</evidence>
<evidence type="ECO:0000259" key="18">
    <source>
        <dbReference type="PROSITE" id="PS50011"/>
    </source>
</evidence>
<keyword evidence="8 15" id="KW-0547">Nucleotide-binding</keyword>
<dbReference type="GO" id="GO:0005737">
    <property type="term" value="C:cytoplasm"/>
    <property type="evidence" value="ECO:0007669"/>
    <property type="project" value="TreeGrafter"/>
</dbReference>
<feature type="binding site" evidence="15">
    <location>
        <position position="161"/>
    </location>
    <ligand>
        <name>ATP</name>
        <dbReference type="ChEBI" id="CHEBI:30616"/>
    </ligand>
</feature>
<keyword evidence="9" id="KW-0418">Kinase</keyword>
<gene>
    <name evidence="19" type="ORF">MENT_LOCUS17920</name>
</gene>
<dbReference type="InterPro" id="IPR017441">
    <property type="entry name" value="Protein_kinase_ATP_BS"/>
</dbReference>
<dbReference type="OrthoDB" id="68483at2759"/>
<evidence type="ECO:0000256" key="17">
    <source>
        <dbReference type="SAM" id="Phobius"/>
    </source>
</evidence>
<dbReference type="PROSITE" id="PS00107">
    <property type="entry name" value="PROTEIN_KINASE_ATP"/>
    <property type="match status" value="1"/>
</dbReference>
<organism evidence="19 20">
    <name type="scientific">Meloidogyne enterolobii</name>
    <name type="common">Root-knot nematode worm</name>
    <name type="synonym">Meloidogyne mayaguensis</name>
    <dbReference type="NCBI Taxonomy" id="390850"/>
    <lineage>
        <taxon>Eukaryota</taxon>
        <taxon>Metazoa</taxon>
        <taxon>Ecdysozoa</taxon>
        <taxon>Nematoda</taxon>
        <taxon>Chromadorea</taxon>
        <taxon>Rhabditida</taxon>
        <taxon>Tylenchina</taxon>
        <taxon>Tylenchomorpha</taxon>
        <taxon>Tylenchoidea</taxon>
        <taxon>Meloidogynidae</taxon>
        <taxon>Meloidogyninae</taxon>
        <taxon>Meloidogyne</taxon>
    </lineage>
</organism>
<dbReference type="GO" id="GO:0005524">
    <property type="term" value="F:ATP binding"/>
    <property type="evidence" value="ECO:0007669"/>
    <property type="project" value="UniProtKB-UniRule"/>
</dbReference>
<comment type="similarity">
    <text evidence="3">Belongs to the protein kinase superfamily. CAMK Ser/Thr protein kinase family. LKB1 subfamily.</text>
</comment>
<dbReference type="Proteomes" id="UP000580250">
    <property type="component" value="Unassembled WGS sequence"/>
</dbReference>
<dbReference type="Gene3D" id="3.30.200.20">
    <property type="entry name" value="Phosphorylase Kinase, domain 1"/>
    <property type="match status" value="1"/>
</dbReference>
<keyword evidence="10 15" id="KW-0067">ATP-binding</keyword>
<evidence type="ECO:0000256" key="2">
    <source>
        <dbReference type="ARBA" id="ARBA00001946"/>
    </source>
</evidence>
<comment type="catalytic activity">
    <reaction evidence="14">
        <text>L-seryl-[protein] + ATP = O-phospho-L-seryl-[protein] + ADP + H(+)</text>
        <dbReference type="Rhea" id="RHEA:17989"/>
        <dbReference type="Rhea" id="RHEA-COMP:9863"/>
        <dbReference type="Rhea" id="RHEA-COMP:11604"/>
        <dbReference type="ChEBI" id="CHEBI:15378"/>
        <dbReference type="ChEBI" id="CHEBI:29999"/>
        <dbReference type="ChEBI" id="CHEBI:30616"/>
        <dbReference type="ChEBI" id="CHEBI:83421"/>
        <dbReference type="ChEBI" id="CHEBI:456216"/>
        <dbReference type="EC" id="2.7.11.1"/>
    </reaction>
</comment>
<evidence type="ECO:0000256" key="5">
    <source>
        <dbReference type="ARBA" id="ARBA00022527"/>
    </source>
</evidence>
<sequence>MSKEDSSVQNDEKPFRANNLSLVVGDSESSSSEETQDMRSRMQSFAINMGDEGMPDSTIFVEDCEVIAPSTSLLTDQNDLQRQNEFINVDNFVRDIFANDTKFLQSAATESNEANIIDEIFTEKPPKILKDYLFGNVIGEGSYSKVKEVLHVNSLIRRAIKIIKDKRLRKIPGGEQNVQREIDVLRRLNHSNVVKVVDIFRIEEKQKLYIVMEYCVCSLQQLLDNCAEKMLPEFQAHLYFTQLLDGLDFLHGKRIIHKDIKPGNLLLSLDGVLKICDLGVAELLAPSSVGSADDWCTLIQGTPKFQPPEIVSGAQGKFRGSLVDIWACGVTLYNMVSGEYPFEGDVIMKLFENIINHPLHMPSNVQLSTDLEQLLHGMLRKEPEMRWNSLRIRASKWFLHSHKIDDTRIVHVPAVKDVPAHRPLGVFPYLEQLYSNSDYYEETSELKDELDLNGHIEQNCEGNGQCTIQSIFPINPDLPVTDLSLKQNEISPLSNTKLDSPNIQWRVANDQQFKKNGDEEREPFINSAIMSNEEKEKKKNVKIQFYDDNEGEGCSNNVVNQCNNENADWDKHRKIVITNKDNGQNQREGGENEAIINANERDDEQNFAEARRRQQQRVNIARLRQVLFIALCVLIVFSVIILLILML</sequence>
<evidence type="ECO:0000256" key="3">
    <source>
        <dbReference type="ARBA" id="ARBA00009985"/>
    </source>
</evidence>
<evidence type="ECO:0000256" key="4">
    <source>
        <dbReference type="ARBA" id="ARBA00012513"/>
    </source>
</evidence>
<dbReference type="EC" id="2.7.11.1" evidence="4"/>
<dbReference type="InterPro" id="IPR000719">
    <property type="entry name" value="Prot_kinase_dom"/>
</dbReference>
<dbReference type="SUPFAM" id="SSF56112">
    <property type="entry name" value="Protein kinase-like (PK-like)"/>
    <property type="match status" value="1"/>
</dbReference>
<evidence type="ECO:0000256" key="15">
    <source>
        <dbReference type="PROSITE-ProRule" id="PRU10141"/>
    </source>
</evidence>
<evidence type="ECO:0000256" key="1">
    <source>
        <dbReference type="ARBA" id="ARBA00001936"/>
    </source>
</evidence>
<protein>
    <recommendedName>
        <fullName evidence="4">non-specific serine/threonine protein kinase</fullName>
        <ecNumber evidence="4">2.7.11.1</ecNumber>
    </recommendedName>
</protein>
<reference evidence="19 20" key="1">
    <citation type="submission" date="2020-08" db="EMBL/GenBank/DDBJ databases">
        <authorList>
            <person name="Koutsovoulos G."/>
            <person name="Danchin GJ E."/>
        </authorList>
    </citation>
    <scope>NUCLEOTIDE SEQUENCE [LARGE SCALE GENOMIC DNA]</scope>
</reference>
<accession>A0A6V7UVY5</accession>
<evidence type="ECO:0000256" key="14">
    <source>
        <dbReference type="ARBA" id="ARBA00048679"/>
    </source>
</evidence>
<evidence type="ECO:0000256" key="9">
    <source>
        <dbReference type="ARBA" id="ARBA00022777"/>
    </source>
</evidence>
<comment type="caution">
    <text evidence="19">The sequence shown here is derived from an EMBL/GenBank/DDBJ whole genome shotgun (WGS) entry which is preliminary data.</text>
</comment>
<evidence type="ECO:0000313" key="19">
    <source>
        <dbReference type="EMBL" id="CAD2166567.1"/>
    </source>
</evidence>
<dbReference type="AlphaFoldDB" id="A0A6V7UVY5"/>
<evidence type="ECO:0000256" key="11">
    <source>
        <dbReference type="ARBA" id="ARBA00022842"/>
    </source>
</evidence>
<keyword evidence="17" id="KW-0812">Transmembrane</keyword>
<keyword evidence="7" id="KW-0479">Metal-binding</keyword>
<evidence type="ECO:0000256" key="8">
    <source>
        <dbReference type="ARBA" id="ARBA00022741"/>
    </source>
</evidence>
<keyword evidence="6" id="KW-0808">Transferase</keyword>
<keyword evidence="5" id="KW-0723">Serine/threonine-protein kinase</keyword>
<comment type="cofactor">
    <cofactor evidence="1">
        <name>Mn(2+)</name>
        <dbReference type="ChEBI" id="CHEBI:29035"/>
    </cofactor>
</comment>
<dbReference type="PROSITE" id="PS00108">
    <property type="entry name" value="PROTEIN_KINASE_ST"/>
    <property type="match status" value="1"/>
</dbReference>
<dbReference type="InterPro" id="IPR011009">
    <property type="entry name" value="Kinase-like_dom_sf"/>
</dbReference>
<keyword evidence="11" id="KW-0460">Magnesium</keyword>
<feature type="compositionally biased region" description="Basic and acidic residues" evidence="16">
    <location>
        <begin position="1"/>
        <end position="15"/>
    </location>
</feature>
<dbReference type="GO" id="GO:0004674">
    <property type="term" value="F:protein serine/threonine kinase activity"/>
    <property type="evidence" value="ECO:0007669"/>
    <property type="project" value="UniProtKB-KW"/>
</dbReference>
<evidence type="ECO:0000256" key="7">
    <source>
        <dbReference type="ARBA" id="ARBA00022723"/>
    </source>
</evidence>
<comment type="cofactor">
    <cofactor evidence="2">
        <name>Mg(2+)</name>
        <dbReference type="ChEBI" id="CHEBI:18420"/>
    </cofactor>
</comment>
<comment type="catalytic activity">
    <reaction evidence="13">
        <text>L-threonyl-[protein] + ATP = O-phospho-L-threonyl-[protein] + ADP + H(+)</text>
        <dbReference type="Rhea" id="RHEA:46608"/>
        <dbReference type="Rhea" id="RHEA-COMP:11060"/>
        <dbReference type="Rhea" id="RHEA-COMP:11605"/>
        <dbReference type="ChEBI" id="CHEBI:15378"/>
        <dbReference type="ChEBI" id="CHEBI:30013"/>
        <dbReference type="ChEBI" id="CHEBI:30616"/>
        <dbReference type="ChEBI" id="CHEBI:61977"/>
        <dbReference type="ChEBI" id="CHEBI:456216"/>
        <dbReference type="EC" id="2.7.11.1"/>
    </reaction>
</comment>
<dbReference type="EMBL" id="CAJEWN010000119">
    <property type="protein sequence ID" value="CAD2166567.1"/>
    <property type="molecule type" value="Genomic_DNA"/>
</dbReference>
<dbReference type="InterPro" id="IPR008271">
    <property type="entry name" value="Ser/Thr_kinase_AS"/>
</dbReference>
<name>A0A6V7UVY5_MELEN</name>
<dbReference type="Pfam" id="PF00069">
    <property type="entry name" value="Pkinase"/>
    <property type="match status" value="1"/>
</dbReference>
<evidence type="ECO:0000256" key="13">
    <source>
        <dbReference type="ARBA" id="ARBA00047899"/>
    </source>
</evidence>
<dbReference type="GO" id="GO:0046872">
    <property type="term" value="F:metal ion binding"/>
    <property type="evidence" value="ECO:0007669"/>
    <property type="project" value="UniProtKB-KW"/>
</dbReference>
<evidence type="ECO:0000256" key="6">
    <source>
        <dbReference type="ARBA" id="ARBA00022679"/>
    </source>
</evidence>
<evidence type="ECO:0000256" key="16">
    <source>
        <dbReference type="SAM" id="MobiDB-lite"/>
    </source>
</evidence>
<keyword evidence="17" id="KW-0472">Membrane</keyword>
<dbReference type="GO" id="GO:0035556">
    <property type="term" value="P:intracellular signal transduction"/>
    <property type="evidence" value="ECO:0007669"/>
    <property type="project" value="TreeGrafter"/>
</dbReference>
<feature type="region of interest" description="Disordered" evidence="16">
    <location>
        <begin position="1"/>
        <end position="39"/>
    </location>
</feature>
<dbReference type="SMART" id="SM00220">
    <property type="entry name" value="S_TKc"/>
    <property type="match status" value="1"/>
</dbReference>